<gene>
    <name evidence="1" type="ORF">RPERSI_LOCUS13826</name>
</gene>
<accession>A0ACA9QGP0</accession>
<name>A0ACA9QGP0_9GLOM</name>
<organism evidence="1 2">
    <name type="scientific">Racocetra persica</name>
    <dbReference type="NCBI Taxonomy" id="160502"/>
    <lineage>
        <taxon>Eukaryota</taxon>
        <taxon>Fungi</taxon>
        <taxon>Fungi incertae sedis</taxon>
        <taxon>Mucoromycota</taxon>
        <taxon>Glomeromycotina</taxon>
        <taxon>Glomeromycetes</taxon>
        <taxon>Diversisporales</taxon>
        <taxon>Gigasporaceae</taxon>
        <taxon>Racocetra</taxon>
    </lineage>
</organism>
<protein>
    <submittedName>
        <fullName evidence="1">23104_t:CDS:1</fullName>
    </submittedName>
</protein>
<keyword evidence="2" id="KW-1185">Reference proteome</keyword>
<sequence>GSGKTTLANVLSKSDEFKEDDSSLTKRNTKLSKEQLLEKFEEELGTYIDEGMSQYLFDNKALDFTAIVRTNFTDFRSKKRCEEDTKELTTFFNDKEIYEEINNKVLKKEKIIYVNNPLISFNDHSNHEKEIKANKNLRQKSRDKILEKEKVALNIGGKKLKGRLSVKGFSNLKGLNCSNNQFTSLDLSSCKDLIELRCNNNNFTNLNFLKQVANLEILEIKNNPNIPLQNLKILSKLTKLKELHITNIEFKNFDYLPANSVTGGILAATVNPILGGVLAAVSPVVEINNFNELLGTLKRIAGGELGEVNKKLDELNNKVKEFLQDYDKDGNREIDLD</sequence>
<evidence type="ECO:0000313" key="1">
    <source>
        <dbReference type="EMBL" id="CAG8747528.1"/>
    </source>
</evidence>
<proteinExistence type="predicted"/>
<evidence type="ECO:0000313" key="2">
    <source>
        <dbReference type="Proteomes" id="UP000789920"/>
    </source>
</evidence>
<feature type="non-terminal residue" evidence="1">
    <location>
        <position position="337"/>
    </location>
</feature>
<feature type="non-terminal residue" evidence="1">
    <location>
        <position position="1"/>
    </location>
</feature>
<dbReference type="EMBL" id="CAJVQC010031099">
    <property type="protein sequence ID" value="CAG8747528.1"/>
    <property type="molecule type" value="Genomic_DNA"/>
</dbReference>
<comment type="caution">
    <text evidence="1">The sequence shown here is derived from an EMBL/GenBank/DDBJ whole genome shotgun (WGS) entry which is preliminary data.</text>
</comment>
<reference evidence="1" key="1">
    <citation type="submission" date="2021-06" db="EMBL/GenBank/DDBJ databases">
        <authorList>
            <person name="Kallberg Y."/>
            <person name="Tangrot J."/>
            <person name="Rosling A."/>
        </authorList>
    </citation>
    <scope>NUCLEOTIDE SEQUENCE</scope>
    <source>
        <strain evidence="1">MA461A</strain>
    </source>
</reference>
<dbReference type="Proteomes" id="UP000789920">
    <property type="component" value="Unassembled WGS sequence"/>
</dbReference>